<sequence>MLAELRARKVSAIDGGRKEGELEMVRPLELVALCLGSFRLRILRCRDKSVAHGSADTRQRFLRSTQERNRRGSAFRR</sequence>
<evidence type="ECO:0000313" key="3">
    <source>
        <dbReference type="Proteomes" id="UP000265560"/>
    </source>
</evidence>
<reference evidence="3" key="1">
    <citation type="submission" date="2018-09" db="EMBL/GenBank/DDBJ databases">
        <authorList>
            <person name="Zhu H."/>
        </authorList>
    </citation>
    <scope>NUCLEOTIDE SEQUENCE [LARGE SCALE GENOMIC DNA]</scope>
    <source>
        <strain evidence="3">K2W31S-8</strain>
    </source>
</reference>
<dbReference type="Proteomes" id="UP000265560">
    <property type="component" value="Chromosome"/>
</dbReference>
<accession>A0A385Z110</accession>
<organism evidence="2 3">
    <name type="scientific">Pseudomonas cavernae</name>
    <dbReference type="NCBI Taxonomy" id="2320867"/>
    <lineage>
        <taxon>Bacteria</taxon>
        <taxon>Pseudomonadati</taxon>
        <taxon>Pseudomonadota</taxon>
        <taxon>Gammaproteobacteria</taxon>
        <taxon>Pseudomonadales</taxon>
        <taxon>Pseudomonadaceae</taxon>
        <taxon>Pseudomonas</taxon>
    </lineage>
</organism>
<name>A0A385Z110_9PSED</name>
<feature type="compositionally biased region" description="Basic and acidic residues" evidence="1">
    <location>
        <begin position="51"/>
        <end position="70"/>
    </location>
</feature>
<keyword evidence="3" id="KW-1185">Reference proteome</keyword>
<evidence type="ECO:0000313" key="2">
    <source>
        <dbReference type="EMBL" id="AYC32374.1"/>
    </source>
</evidence>
<dbReference type="EMBL" id="CP032419">
    <property type="protein sequence ID" value="AYC32374.1"/>
    <property type="molecule type" value="Genomic_DNA"/>
</dbReference>
<feature type="region of interest" description="Disordered" evidence="1">
    <location>
        <begin position="51"/>
        <end position="77"/>
    </location>
</feature>
<protein>
    <submittedName>
        <fullName evidence="2">Uncharacterized protein</fullName>
    </submittedName>
</protein>
<proteinExistence type="predicted"/>
<evidence type="ECO:0000256" key="1">
    <source>
        <dbReference type="SAM" id="MobiDB-lite"/>
    </source>
</evidence>
<dbReference type="KEGG" id="pcav:D3880_08275"/>
<gene>
    <name evidence="2" type="ORF">D3880_08275</name>
</gene>
<dbReference type="AlphaFoldDB" id="A0A385Z110"/>